<feature type="domain" description="Sulfatase N-terminal" evidence="6">
    <location>
        <begin position="131"/>
        <end position="280"/>
    </location>
</feature>
<evidence type="ECO:0000256" key="2">
    <source>
        <dbReference type="ARBA" id="ARBA00022723"/>
    </source>
</evidence>
<dbReference type="GO" id="GO:0046872">
    <property type="term" value="F:metal ion binding"/>
    <property type="evidence" value="ECO:0007669"/>
    <property type="project" value="UniProtKB-KW"/>
</dbReference>
<dbReference type="InterPro" id="IPR000917">
    <property type="entry name" value="Sulfatase_N"/>
</dbReference>
<keyword evidence="4" id="KW-0106">Calcium</keyword>
<gene>
    <name evidence="7" type="ORF">BF93_17350</name>
</gene>
<name>Z9JTF7_9MICO</name>
<dbReference type="InterPro" id="IPR024607">
    <property type="entry name" value="Sulfatase_CS"/>
</dbReference>
<dbReference type="InterPro" id="IPR050738">
    <property type="entry name" value="Sulfatase"/>
</dbReference>
<sequence>MTRPNILWISTHDINPHLGTYAGIWPGAEQARTPRLDALAAQGARYDRAYAAAPVCAPSRSAIMTGCHPTSIGTMHMRSNAVLPDEVRLLPEILREAGYYTTNNWFRDFQTEAPGTAFDDDSPAAHWRGRPEGAPFFAAFHGMITHESQVHLDPEALREATPHVAEADRCDPAAVQLPPYHPDTPTFRRAWATYLDLIAEMDHQVGAILDQLEEDGLAESTIVVFWSDHGAGFPGHKRWAGEAGLRVPMIIRWPGRLAPGPVTEPVGTYALAPTMLEMCGLDVPAWMQAAPLLDRTGAHRPAPACVPGARDRMDEQEDTVRTVRAGRFRYVRNLHPDRPPMQHCRYPDALPTWAELRELAFAEATQRGAGDAPDRLTPAQRTLVAPRKPAELLFDSDADPHEMHDLAADPRHAEDLQRLRDLLDAHLAEHGDLGAGEEAELLEAWRPGGRIRQVSTPRIDADGNLVCDTPHARVGWTTAPPAADPAPRQSRLMGIASAGAWQLAAAYRGERPVWVRAWRPGYDPSEILQLPDPAAEQDAAQPAHAAQA</sequence>
<evidence type="ECO:0000256" key="4">
    <source>
        <dbReference type="ARBA" id="ARBA00022837"/>
    </source>
</evidence>
<dbReference type="HOGENOM" id="CLU_006332_7_3_11"/>
<dbReference type="PATRIC" id="fig|396014.3.peg.1812"/>
<dbReference type="PANTHER" id="PTHR42693:SF53">
    <property type="entry name" value="ENDO-4-O-SULFATASE"/>
    <property type="match status" value="1"/>
</dbReference>
<dbReference type="GO" id="GO:0004065">
    <property type="term" value="F:arylsulfatase activity"/>
    <property type="evidence" value="ECO:0007669"/>
    <property type="project" value="TreeGrafter"/>
</dbReference>
<dbReference type="Gene3D" id="3.40.720.10">
    <property type="entry name" value="Alkaline Phosphatase, subunit A"/>
    <property type="match status" value="1"/>
</dbReference>
<dbReference type="Pfam" id="PF00884">
    <property type="entry name" value="Sulfatase"/>
    <property type="match status" value="2"/>
</dbReference>
<dbReference type="Proteomes" id="UP000023067">
    <property type="component" value="Unassembled WGS sequence"/>
</dbReference>
<reference evidence="7 8" key="1">
    <citation type="submission" date="2014-02" db="EMBL/GenBank/DDBJ databases">
        <title>Genome sequence of Brachybacterium phenoliresistens strain W13A50.</title>
        <authorList>
            <person name="Wang X."/>
        </authorList>
    </citation>
    <scope>NUCLEOTIDE SEQUENCE [LARGE SCALE GENOMIC DNA]</scope>
    <source>
        <strain evidence="7 8">W13A50</strain>
    </source>
</reference>
<feature type="domain" description="Sulfatase N-terminal" evidence="6">
    <location>
        <begin position="5"/>
        <end position="119"/>
    </location>
</feature>
<feature type="region of interest" description="Disordered" evidence="5">
    <location>
        <begin position="525"/>
        <end position="548"/>
    </location>
</feature>
<evidence type="ECO:0000313" key="7">
    <source>
        <dbReference type="EMBL" id="EWS81328.1"/>
    </source>
</evidence>
<keyword evidence="3" id="KW-0378">Hydrolase</keyword>
<evidence type="ECO:0000313" key="8">
    <source>
        <dbReference type="Proteomes" id="UP000023067"/>
    </source>
</evidence>
<keyword evidence="2" id="KW-0479">Metal-binding</keyword>
<feature type="compositionally biased region" description="Low complexity" evidence="5">
    <location>
        <begin position="531"/>
        <end position="548"/>
    </location>
</feature>
<dbReference type="PANTHER" id="PTHR42693">
    <property type="entry name" value="ARYLSULFATASE FAMILY MEMBER"/>
    <property type="match status" value="1"/>
</dbReference>
<proteinExistence type="inferred from homology"/>
<dbReference type="CDD" id="cd16027">
    <property type="entry name" value="SGSH"/>
    <property type="match status" value="1"/>
</dbReference>
<evidence type="ECO:0000256" key="1">
    <source>
        <dbReference type="ARBA" id="ARBA00008779"/>
    </source>
</evidence>
<dbReference type="eggNOG" id="COG3119">
    <property type="taxonomic scope" value="Bacteria"/>
</dbReference>
<evidence type="ECO:0000259" key="6">
    <source>
        <dbReference type="Pfam" id="PF00884"/>
    </source>
</evidence>
<comment type="caution">
    <text evidence="7">The sequence shown here is derived from an EMBL/GenBank/DDBJ whole genome shotgun (WGS) entry which is preliminary data.</text>
</comment>
<dbReference type="OrthoDB" id="9777306at2"/>
<dbReference type="PROSITE" id="PS00523">
    <property type="entry name" value="SULFATASE_1"/>
    <property type="match status" value="1"/>
</dbReference>
<evidence type="ECO:0000256" key="3">
    <source>
        <dbReference type="ARBA" id="ARBA00022801"/>
    </source>
</evidence>
<dbReference type="AlphaFoldDB" id="Z9JTF7"/>
<dbReference type="SUPFAM" id="SSF53649">
    <property type="entry name" value="Alkaline phosphatase-like"/>
    <property type="match status" value="1"/>
</dbReference>
<keyword evidence="8" id="KW-1185">Reference proteome</keyword>
<protein>
    <submittedName>
        <fullName evidence="7">Sulfatase</fullName>
    </submittedName>
</protein>
<dbReference type="InterPro" id="IPR017850">
    <property type="entry name" value="Alkaline_phosphatase_core_sf"/>
</dbReference>
<accession>Z9JTF7</accession>
<comment type="similarity">
    <text evidence="1">Belongs to the sulfatase family.</text>
</comment>
<organism evidence="7 8">
    <name type="scientific">Brachybacterium phenoliresistens</name>
    <dbReference type="NCBI Taxonomy" id="396014"/>
    <lineage>
        <taxon>Bacteria</taxon>
        <taxon>Bacillati</taxon>
        <taxon>Actinomycetota</taxon>
        <taxon>Actinomycetes</taxon>
        <taxon>Micrococcales</taxon>
        <taxon>Dermabacteraceae</taxon>
        <taxon>Brachybacterium</taxon>
    </lineage>
</organism>
<dbReference type="RefSeq" id="WP_051486770.1">
    <property type="nucleotide sequence ID" value="NZ_KK069993.1"/>
</dbReference>
<dbReference type="EMBL" id="JDYK01000008">
    <property type="protein sequence ID" value="EWS81328.1"/>
    <property type="molecule type" value="Genomic_DNA"/>
</dbReference>
<evidence type="ECO:0000256" key="5">
    <source>
        <dbReference type="SAM" id="MobiDB-lite"/>
    </source>
</evidence>
<dbReference type="STRING" id="396014.BF93_17350"/>